<accession>A0ABX5PTY2</accession>
<dbReference type="EMBL" id="QKZR01000009">
    <property type="protein sequence ID" value="PZX36693.1"/>
    <property type="molecule type" value="Genomic_DNA"/>
</dbReference>
<keyword evidence="2" id="KW-1185">Reference proteome</keyword>
<name>A0ABX5PTY2_9FLAO</name>
<gene>
    <name evidence="1" type="ORF">LX97_03450</name>
</gene>
<organism evidence="1 2">
    <name type="scientific">Nonlabens dokdonensis</name>
    <dbReference type="NCBI Taxonomy" id="328515"/>
    <lineage>
        <taxon>Bacteria</taxon>
        <taxon>Pseudomonadati</taxon>
        <taxon>Bacteroidota</taxon>
        <taxon>Flavobacteriia</taxon>
        <taxon>Flavobacteriales</taxon>
        <taxon>Flavobacteriaceae</taxon>
        <taxon>Nonlabens</taxon>
    </lineage>
</organism>
<dbReference type="Proteomes" id="UP000248584">
    <property type="component" value="Unassembled WGS sequence"/>
</dbReference>
<evidence type="ECO:0008006" key="3">
    <source>
        <dbReference type="Google" id="ProtNLM"/>
    </source>
</evidence>
<protein>
    <recommendedName>
        <fullName evidence="3">Transposase</fullName>
    </recommendedName>
</protein>
<evidence type="ECO:0000313" key="2">
    <source>
        <dbReference type="Proteomes" id="UP000248584"/>
    </source>
</evidence>
<comment type="caution">
    <text evidence="1">The sequence shown here is derived from an EMBL/GenBank/DDBJ whole genome shotgun (WGS) entry which is preliminary data.</text>
</comment>
<reference evidence="1 2" key="1">
    <citation type="submission" date="2018-06" db="EMBL/GenBank/DDBJ databases">
        <title>Genomic Encyclopedia of Archaeal and Bacterial Type Strains, Phase II (KMG-II): from individual species to whole genera.</title>
        <authorList>
            <person name="Goeker M."/>
        </authorList>
    </citation>
    <scope>NUCLEOTIDE SEQUENCE [LARGE SCALE GENOMIC DNA]</scope>
    <source>
        <strain evidence="1 2">DSM 17205</strain>
    </source>
</reference>
<proteinExistence type="predicted"/>
<sequence>MQLCYCTANLEILKGANVLMRFSLKAVSLQLNQYKNIFDKLRLTIKDLCAQTNNLLKLKQFPFTN</sequence>
<evidence type="ECO:0000313" key="1">
    <source>
        <dbReference type="EMBL" id="PZX36693.1"/>
    </source>
</evidence>